<proteinExistence type="inferred from homology"/>
<dbReference type="RefSeq" id="WP_210222032.1">
    <property type="nucleotide sequence ID" value="NZ_CP072801.1"/>
</dbReference>
<sequence>MNLNTTINHPVSGCGVGLRPQHIDQITDTKPAIPWLEILTDNYLLPGSVQQDYLFEIAEHYPLTFHGVGMSLGSTDPLNSEYFKRVKALVERVNPAWVSDHLCWTSVHGLVTHDLIPLPYTEETIRHAASRIRQAQDMLGRRLVIENVSSYLQYQQSTMSEWDFLCAVAEEADCHILLDVNNIYVSACNHDFAPLDYLNAIPVERVQEIHLAGYEDRGTHLLDTHGYPVSDAVWELYAQAIQRLGAIPTLIEWDNNVPELGTLLTEARKAAEVQAHALA</sequence>
<evidence type="ECO:0000313" key="2">
    <source>
        <dbReference type="EMBL" id="QTR45633.1"/>
    </source>
</evidence>
<gene>
    <name evidence="2" type="ORF">J9253_16745</name>
</gene>
<comment type="similarity">
    <text evidence="1">Belongs to the UPF0276 family.</text>
</comment>
<accession>A0ABX7WTB8</accession>
<dbReference type="SUPFAM" id="SSF51658">
    <property type="entry name" value="Xylose isomerase-like"/>
    <property type="match status" value="1"/>
</dbReference>
<dbReference type="Pfam" id="PF05114">
    <property type="entry name" value="MbnB_TglH_ChrH"/>
    <property type="match status" value="1"/>
</dbReference>
<keyword evidence="3" id="KW-1185">Reference proteome</keyword>
<dbReference type="PANTHER" id="PTHR42194">
    <property type="entry name" value="UPF0276 PROTEIN HI_1600"/>
    <property type="match status" value="1"/>
</dbReference>
<dbReference type="NCBIfam" id="NF003818">
    <property type="entry name" value="PRK05409.1"/>
    <property type="match status" value="1"/>
</dbReference>
<evidence type="ECO:0000256" key="1">
    <source>
        <dbReference type="HAMAP-Rule" id="MF_00697"/>
    </source>
</evidence>
<dbReference type="InterPro" id="IPR007801">
    <property type="entry name" value="MbnB/TglH/ChrH"/>
</dbReference>
<dbReference type="EMBL" id="CP072801">
    <property type="protein sequence ID" value="QTR45633.1"/>
    <property type="molecule type" value="Genomic_DNA"/>
</dbReference>
<dbReference type="Proteomes" id="UP000672039">
    <property type="component" value="Chromosome"/>
</dbReference>
<dbReference type="InterPro" id="IPR036237">
    <property type="entry name" value="Xyl_isomerase-like_sf"/>
</dbReference>
<protein>
    <recommendedName>
        <fullName evidence="1">UPF0276 protein J9253_16745</fullName>
    </recommendedName>
</protein>
<organism evidence="2 3">
    <name type="scientific">Thiothrix litoralis</name>
    <dbReference type="NCBI Taxonomy" id="2891210"/>
    <lineage>
        <taxon>Bacteria</taxon>
        <taxon>Pseudomonadati</taxon>
        <taxon>Pseudomonadota</taxon>
        <taxon>Gammaproteobacteria</taxon>
        <taxon>Thiotrichales</taxon>
        <taxon>Thiotrichaceae</taxon>
        <taxon>Thiothrix</taxon>
    </lineage>
</organism>
<dbReference type="Gene3D" id="3.20.20.150">
    <property type="entry name" value="Divalent-metal-dependent TIM barrel enzymes"/>
    <property type="match status" value="1"/>
</dbReference>
<reference evidence="2 3" key="1">
    <citation type="submission" date="2021-04" db="EMBL/GenBank/DDBJ databases">
        <title>Genomics, taxonomy and metabolism of representatives of sulfur bacteria of the genus Thiothrix: Thiothrix fructosivorans QT, Thiothrix unzii A1T and three new species, Thiothrix subterranea sp. nov., Thiothrix litoralis sp. nov. and 'Candidatus Thiothrix anitrata' sp. nov.</title>
        <authorList>
            <person name="Ravin N.V."/>
            <person name="Smolyakov D."/>
            <person name="Rudenko T.S."/>
            <person name="Mardanov A.V."/>
            <person name="Beletsky A.V."/>
            <person name="Markov N.D."/>
            <person name="Fomenkov A.I."/>
            <person name="Roberts R.J."/>
            <person name="Karnachuk O.V."/>
            <person name="Novikov A."/>
            <person name="Grabovich M.Y."/>
        </authorList>
    </citation>
    <scope>NUCLEOTIDE SEQUENCE [LARGE SCALE GENOMIC DNA]</scope>
    <source>
        <strain evidence="2 3">AS</strain>
    </source>
</reference>
<evidence type="ECO:0000313" key="3">
    <source>
        <dbReference type="Proteomes" id="UP000672039"/>
    </source>
</evidence>
<dbReference type="HAMAP" id="MF_00697">
    <property type="entry name" value="UPF0276"/>
    <property type="match status" value="1"/>
</dbReference>
<dbReference type="PANTHER" id="PTHR42194:SF1">
    <property type="entry name" value="UPF0276 PROTEIN HI_1600"/>
    <property type="match status" value="1"/>
</dbReference>
<name>A0ABX7WTB8_9GAMM</name>